<feature type="transmembrane region" description="Helical" evidence="1">
    <location>
        <begin position="49"/>
        <end position="69"/>
    </location>
</feature>
<dbReference type="EMBL" id="CAJGYM010000057">
    <property type="protein sequence ID" value="CAD6195536.1"/>
    <property type="molecule type" value="Genomic_DNA"/>
</dbReference>
<keyword evidence="1" id="KW-1133">Transmembrane helix</keyword>
<dbReference type="Proteomes" id="UP000835052">
    <property type="component" value="Unassembled WGS sequence"/>
</dbReference>
<dbReference type="AlphaFoldDB" id="A0A8S1HFT6"/>
<accession>A0A8S1HFT6</accession>
<feature type="transmembrane region" description="Helical" evidence="1">
    <location>
        <begin position="16"/>
        <end position="37"/>
    </location>
</feature>
<keyword evidence="1" id="KW-0472">Membrane</keyword>
<keyword evidence="3" id="KW-1185">Reference proteome</keyword>
<name>A0A8S1HFT6_9PELO</name>
<organism evidence="2 3">
    <name type="scientific">Caenorhabditis auriculariae</name>
    <dbReference type="NCBI Taxonomy" id="2777116"/>
    <lineage>
        <taxon>Eukaryota</taxon>
        <taxon>Metazoa</taxon>
        <taxon>Ecdysozoa</taxon>
        <taxon>Nematoda</taxon>
        <taxon>Chromadorea</taxon>
        <taxon>Rhabditida</taxon>
        <taxon>Rhabditina</taxon>
        <taxon>Rhabditomorpha</taxon>
        <taxon>Rhabditoidea</taxon>
        <taxon>Rhabditidae</taxon>
        <taxon>Peloderinae</taxon>
        <taxon>Caenorhabditis</taxon>
    </lineage>
</organism>
<dbReference type="OrthoDB" id="5819967at2759"/>
<evidence type="ECO:0000313" key="3">
    <source>
        <dbReference type="Proteomes" id="UP000835052"/>
    </source>
</evidence>
<reference evidence="2" key="1">
    <citation type="submission" date="2020-10" db="EMBL/GenBank/DDBJ databases">
        <authorList>
            <person name="Kikuchi T."/>
        </authorList>
    </citation>
    <scope>NUCLEOTIDE SEQUENCE</scope>
    <source>
        <strain evidence="2">NKZ352</strain>
    </source>
</reference>
<keyword evidence="1" id="KW-0812">Transmembrane</keyword>
<evidence type="ECO:0000256" key="1">
    <source>
        <dbReference type="SAM" id="Phobius"/>
    </source>
</evidence>
<protein>
    <submittedName>
        <fullName evidence="2">Uncharacterized protein</fullName>
    </submittedName>
</protein>
<gene>
    <name evidence="2" type="ORF">CAUJ_LOCUS11455</name>
</gene>
<comment type="caution">
    <text evidence="2">The sequence shown here is derived from an EMBL/GenBank/DDBJ whole genome shotgun (WGS) entry which is preliminary data.</text>
</comment>
<proteinExistence type="predicted"/>
<evidence type="ECO:0000313" key="2">
    <source>
        <dbReference type="EMBL" id="CAD6195536.1"/>
    </source>
</evidence>
<feature type="transmembrane region" description="Helical" evidence="1">
    <location>
        <begin position="107"/>
        <end position="129"/>
    </location>
</feature>
<sequence length="163" mass="18401">MFRPYEYGCARYKPTLRLVCVVISTLLLFAECYLSAYDYIVFRETGNPVSAVLSGTFALHGILTLLYILGAVRGIGSFMMPWLTAQLIFVTNLPYFRHPSLSNGEFFVLAGSFLTLLFAATAKLSILLYKGYVDVEAQKFVHLRISEAVERKISFPYPKPTYV</sequence>